<dbReference type="EMBL" id="QKWP01000248">
    <property type="protein sequence ID" value="RIB23684.1"/>
    <property type="molecule type" value="Genomic_DNA"/>
</dbReference>
<accession>A0A397VMG3</accession>
<organism evidence="1 2">
    <name type="scientific">Gigaspora rosea</name>
    <dbReference type="NCBI Taxonomy" id="44941"/>
    <lineage>
        <taxon>Eukaryota</taxon>
        <taxon>Fungi</taxon>
        <taxon>Fungi incertae sedis</taxon>
        <taxon>Mucoromycota</taxon>
        <taxon>Glomeromycotina</taxon>
        <taxon>Glomeromycetes</taxon>
        <taxon>Diversisporales</taxon>
        <taxon>Gigasporaceae</taxon>
        <taxon>Gigaspora</taxon>
    </lineage>
</organism>
<dbReference type="Proteomes" id="UP000266673">
    <property type="component" value="Unassembled WGS sequence"/>
</dbReference>
<proteinExistence type="predicted"/>
<reference evidence="1 2" key="1">
    <citation type="submission" date="2018-06" db="EMBL/GenBank/DDBJ databases">
        <title>Comparative genomics reveals the genomic features of Rhizophagus irregularis, R. cerebriforme, R. diaphanum and Gigaspora rosea, and their symbiotic lifestyle signature.</title>
        <authorList>
            <person name="Morin E."/>
            <person name="San Clemente H."/>
            <person name="Chen E.C.H."/>
            <person name="De La Providencia I."/>
            <person name="Hainaut M."/>
            <person name="Kuo A."/>
            <person name="Kohler A."/>
            <person name="Murat C."/>
            <person name="Tang N."/>
            <person name="Roy S."/>
            <person name="Loubradou J."/>
            <person name="Henrissat B."/>
            <person name="Grigoriev I.V."/>
            <person name="Corradi N."/>
            <person name="Roux C."/>
            <person name="Martin F.M."/>
        </authorList>
    </citation>
    <scope>NUCLEOTIDE SEQUENCE [LARGE SCALE GENOMIC DNA]</scope>
    <source>
        <strain evidence="1 2">DAOM 194757</strain>
    </source>
</reference>
<sequence length="53" mass="6330">MDLVHSGDLSSVTIKKKKRHMISEKCFHVDRLMKFFFFSAQKTGFLCNFFFLH</sequence>
<comment type="caution">
    <text evidence="1">The sequence shown here is derived from an EMBL/GenBank/DDBJ whole genome shotgun (WGS) entry which is preliminary data.</text>
</comment>
<keyword evidence="2" id="KW-1185">Reference proteome</keyword>
<evidence type="ECO:0000313" key="2">
    <source>
        <dbReference type="Proteomes" id="UP000266673"/>
    </source>
</evidence>
<dbReference type="AlphaFoldDB" id="A0A397VMG3"/>
<protein>
    <submittedName>
        <fullName evidence="1">Uncharacterized protein</fullName>
    </submittedName>
</protein>
<gene>
    <name evidence="1" type="ORF">C2G38_2072055</name>
</gene>
<name>A0A397VMG3_9GLOM</name>
<evidence type="ECO:0000313" key="1">
    <source>
        <dbReference type="EMBL" id="RIB23684.1"/>
    </source>
</evidence>